<dbReference type="GO" id="GO:0005737">
    <property type="term" value="C:cytoplasm"/>
    <property type="evidence" value="ECO:0007669"/>
    <property type="project" value="TreeGrafter"/>
</dbReference>
<dbReference type="OrthoDB" id="9785602at2"/>
<dbReference type="GO" id="GO:0008999">
    <property type="term" value="F:protein-N-terminal-alanine acetyltransferase activity"/>
    <property type="evidence" value="ECO:0007669"/>
    <property type="project" value="TreeGrafter"/>
</dbReference>
<dbReference type="STRING" id="1742358.GCA_001439605_00527"/>
<dbReference type="EMBL" id="SJTH01000044">
    <property type="protein sequence ID" value="TCJ01999.1"/>
    <property type="molecule type" value="Genomic_DNA"/>
</dbReference>
<dbReference type="PROSITE" id="PS51186">
    <property type="entry name" value="GNAT"/>
    <property type="match status" value="1"/>
</dbReference>
<keyword evidence="2" id="KW-0808">Transferase</keyword>
<dbReference type="SUPFAM" id="SSF55729">
    <property type="entry name" value="Acyl-CoA N-acyltransferases (Nat)"/>
    <property type="match status" value="1"/>
</dbReference>
<feature type="domain" description="N-acetyltransferase" evidence="1">
    <location>
        <begin position="14"/>
        <end position="170"/>
    </location>
</feature>
<dbReference type="PANTHER" id="PTHR43792">
    <property type="entry name" value="GNAT FAMILY, PUTATIVE (AFU_ORTHOLOGUE AFUA_3G00765)-RELATED-RELATED"/>
    <property type="match status" value="1"/>
</dbReference>
<dbReference type="AlphaFoldDB" id="A0A4R1AV63"/>
<dbReference type="PANTHER" id="PTHR43792:SF9">
    <property type="entry name" value="RIBOSOMAL-PROTEIN-ALANINE ACETYLTRANSFERASE"/>
    <property type="match status" value="1"/>
</dbReference>
<reference evidence="2 3" key="1">
    <citation type="submission" date="2019-03" db="EMBL/GenBank/DDBJ databases">
        <authorList>
            <person name="Jensen L."/>
            <person name="Storgaard J."/>
            <person name="Sulaj E."/>
            <person name="Schramm A."/>
            <person name="Marshall I.P.G."/>
        </authorList>
    </citation>
    <scope>NUCLEOTIDE SEQUENCE [LARGE SCALE GENOMIC DNA]</scope>
    <source>
        <strain evidence="2 3">2017H2G3</strain>
    </source>
</reference>
<accession>A0A4R1AV63</accession>
<dbReference type="InterPro" id="IPR000182">
    <property type="entry name" value="GNAT_dom"/>
</dbReference>
<evidence type="ECO:0000313" key="3">
    <source>
        <dbReference type="Proteomes" id="UP000293846"/>
    </source>
</evidence>
<protein>
    <submittedName>
        <fullName evidence="2">N-acetyltransferase</fullName>
    </submittedName>
</protein>
<organism evidence="2 3">
    <name type="scientific">Cytobacillus praedii</name>
    <dbReference type="NCBI Taxonomy" id="1742358"/>
    <lineage>
        <taxon>Bacteria</taxon>
        <taxon>Bacillati</taxon>
        <taxon>Bacillota</taxon>
        <taxon>Bacilli</taxon>
        <taxon>Bacillales</taxon>
        <taxon>Bacillaceae</taxon>
        <taxon>Cytobacillus</taxon>
    </lineage>
</organism>
<dbReference type="InterPro" id="IPR016181">
    <property type="entry name" value="Acyl_CoA_acyltransferase"/>
</dbReference>
<sequence>MAFIDFPLLETDRLLLREIRLSDAPNMYSYFSKEEVTKYYNLESFTSEKQAEDLIHRFHQRYSERKQIRWGITLKEKDQLIGTCGFHAVEEKHRKVEIGYELHPDFWRQGIMTEVIEAIIQYGFNHMQLNRIEAFYDPRNESSRRVLEKNGFEVEGVLKKRYFENGKFVDAAISAILNENLR</sequence>
<comment type="caution">
    <text evidence="2">The sequence shown here is derived from an EMBL/GenBank/DDBJ whole genome shotgun (WGS) entry which is preliminary data.</text>
</comment>
<proteinExistence type="predicted"/>
<keyword evidence="3" id="KW-1185">Reference proteome</keyword>
<dbReference type="Proteomes" id="UP000293846">
    <property type="component" value="Unassembled WGS sequence"/>
</dbReference>
<evidence type="ECO:0000259" key="1">
    <source>
        <dbReference type="PROSITE" id="PS51186"/>
    </source>
</evidence>
<dbReference type="CDD" id="cd04301">
    <property type="entry name" value="NAT_SF"/>
    <property type="match status" value="1"/>
</dbReference>
<dbReference type="Gene3D" id="3.40.630.30">
    <property type="match status" value="1"/>
</dbReference>
<dbReference type="Pfam" id="PF13302">
    <property type="entry name" value="Acetyltransf_3"/>
    <property type="match status" value="1"/>
</dbReference>
<dbReference type="InterPro" id="IPR051531">
    <property type="entry name" value="N-acetyltransferase"/>
</dbReference>
<name>A0A4R1AV63_9BACI</name>
<gene>
    <name evidence="2" type="ORF">E0Y62_21585</name>
</gene>
<evidence type="ECO:0000313" key="2">
    <source>
        <dbReference type="EMBL" id="TCJ01999.1"/>
    </source>
</evidence>